<dbReference type="AlphaFoldDB" id="A0A840ILB1"/>
<dbReference type="GO" id="GO:0016491">
    <property type="term" value="F:oxidoreductase activity"/>
    <property type="evidence" value="ECO:0007669"/>
    <property type="project" value="UniProtKB-KW"/>
</dbReference>
<dbReference type="PANTHER" id="PTHR13847:SF289">
    <property type="entry name" value="GLYCINE OXIDASE"/>
    <property type="match status" value="1"/>
</dbReference>
<dbReference type="InterPro" id="IPR036188">
    <property type="entry name" value="FAD/NAD-bd_sf"/>
</dbReference>
<sequence length="419" mass="44557">MDAVVIGGGVVGLCAAEALARRGAEVTVVEQGGWGEGASAGNAGWVSPGIPNPLPAPGTMLQALRWMPDPSSPLLVRPVPRFSFLRWSYDFWRATRPRRYSAGMAALVALCDRAVPDYEALAERGVAFEWHDRGLLFVARDQRVLDHELHVLRDAQALGYDGELRMLDAAALRALEPALSDALVGAIHSLGERHVRPETVTAGVVAWLREAGADLRERTAVARIAREGDRWTVVCADGAAVRADRVVVAAGAASGRLLAPLGVRLPMEGAKGYSVTYEEADPPLGGPIYLLEDKLALTPFDGALRAAGTLELGARDLRLDRRRIEAVDRAARRALADWGARGTRREWAGFRPLTPDGVPVIGPVPGLPGLHVATGHSMLGVTLAATTGALLAPAILDGRPPLELAPFSIARYDNRALAA</sequence>
<reference evidence="3 4" key="1">
    <citation type="submission" date="2020-08" db="EMBL/GenBank/DDBJ databases">
        <title>Genomic Encyclopedia of Archaeal and Bacterial Type Strains, Phase II (KMG-II): from individual species to whole genera.</title>
        <authorList>
            <person name="Goeker M."/>
        </authorList>
    </citation>
    <scope>NUCLEOTIDE SEQUENCE [LARGE SCALE GENOMIC DNA]</scope>
    <source>
        <strain evidence="3 4">DSM 23288</strain>
    </source>
</reference>
<organism evidence="3 4">
    <name type="scientific">Conexibacter arvalis</name>
    <dbReference type="NCBI Taxonomy" id="912552"/>
    <lineage>
        <taxon>Bacteria</taxon>
        <taxon>Bacillati</taxon>
        <taxon>Actinomycetota</taxon>
        <taxon>Thermoleophilia</taxon>
        <taxon>Solirubrobacterales</taxon>
        <taxon>Conexibacteraceae</taxon>
        <taxon>Conexibacter</taxon>
    </lineage>
</organism>
<dbReference type="SUPFAM" id="SSF54373">
    <property type="entry name" value="FAD-linked reductases, C-terminal domain"/>
    <property type="match status" value="1"/>
</dbReference>
<keyword evidence="1 3" id="KW-0560">Oxidoreductase</keyword>
<comment type="caution">
    <text evidence="3">The sequence shown here is derived from an EMBL/GenBank/DDBJ whole genome shotgun (WGS) entry which is preliminary data.</text>
</comment>
<dbReference type="EC" id="1.4.99.-" evidence="3"/>
<dbReference type="Gene3D" id="3.30.9.10">
    <property type="entry name" value="D-Amino Acid Oxidase, subunit A, domain 2"/>
    <property type="match status" value="1"/>
</dbReference>
<name>A0A840ILB1_9ACTN</name>
<accession>A0A840ILB1</accession>
<gene>
    <name evidence="3" type="ORF">BDZ31_004746</name>
</gene>
<evidence type="ECO:0000256" key="1">
    <source>
        <dbReference type="ARBA" id="ARBA00023002"/>
    </source>
</evidence>
<dbReference type="RefSeq" id="WP_183345777.1">
    <property type="nucleotide sequence ID" value="NZ_JACHNU010000011.1"/>
</dbReference>
<evidence type="ECO:0000313" key="3">
    <source>
        <dbReference type="EMBL" id="MBB4665125.1"/>
    </source>
</evidence>
<dbReference type="EMBL" id="JACHNU010000011">
    <property type="protein sequence ID" value="MBB4665125.1"/>
    <property type="molecule type" value="Genomic_DNA"/>
</dbReference>
<dbReference type="SUPFAM" id="SSF51905">
    <property type="entry name" value="FAD/NAD(P)-binding domain"/>
    <property type="match status" value="1"/>
</dbReference>
<dbReference type="Pfam" id="PF01266">
    <property type="entry name" value="DAO"/>
    <property type="match status" value="1"/>
</dbReference>
<dbReference type="PANTHER" id="PTHR13847">
    <property type="entry name" value="SARCOSINE DEHYDROGENASE-RELATED"/>
    <property type="match status" value="1"/>
</dbReference>
<dbReference type="Gene3D" id="3.50.50.60">
    <property type="entry name" value="FAD/NAD(P)-binding domain"/>
    <property type="match status" value="2"/>
</dbReference>
<dbReference type="Proteomes" id="UP000585272">
    <property type="component" value="Unassembled WGS sequence"/>
</dbReference>
<protein>
    <submittedName>
        <fullName evidence="3">D-amino-acid dehydrogenase</fullName>
        <ecNumber evidence="3">1.4.99.-</ecNumber>
    </submittedName>
</protein>
<keyword evidence="4" id="KW-1185">Reference proteome</keyword>
<proteinExistence type="predicted"/>
<evidence type="ECO:0000313" key="4">
    <source>
        <dbReference type="Proteomes" id="UP000585272"/>
    </source>
</evidence>
<evidence type="ECO:0000259" key="2">
    <source>
        <dbReference type="Pfam" id="PF01266"/>
    </source>
</evidence>
<feature type="domain" description="FAD dependent oxidoreductase" evidence="2">
    <location>
        <begin position="2"/>
        <end position="392"/>
    </location>
</feature>
<dbReference type="GO" id="GO:0005737">
    <property type="term" value="C:cytoplasm"/>
    <property type="evidence" value="ECO:0007669"/>
    <property type="project" value="TreeGrafter"/>
</dbReference>
<dbReference type="InterPro" id="IPR006076">
    <property type="entry name" value="FAD-dep_OxRdtase"/>
</dbReference>